<keyword evidence="1" id="KW-0472">Membrane</keyword>
<dbReference type="NCBIfam" id="TIGR02532">
    <property type="entry name" value="IV_pilin_GFxxxE"/>
    <property type="match status" value="1"/>
</dbReference>
<dbReference type="Pfam" id="PF07963">
    <property type="entry name" value="N_methyl"/>
    <property type="match status" value="1"/>
</dbReference>
<dbReference type="Proteomes" id="UP000192783">
    <property type="component" value="Unassembled WGS sequence"/>
</dbReference>
<dbReference type="InterPro" id="IPR045584">
    <property type="entry name" value="Pilin-like"/>
</dbReference>
<dbReference type="EMBL" id="FWXF01000002">
    <property type="protein sequence ID" value="SMC19513.1"/>
    <property type="molecule type" value="Genomic_DNA"/>
</dbReference>
<keyword evidence="1" id="KW-1133">Transmembrane helix</keyword>
<accession>A0A1W1X6R7</accession>
<dbReference type="GO" id="GO:0043683">
    <property type="term" value="P:type IV pilus assembly"/>
    <property type="evidence" value="ECO:0007669"/>
    <property type="project" value="InterPro"/>
</dbReference>
<dbReference type="STRING" id="1121390.SAMN02746041_00697"/>
<dbReference type="Gene3D" id="3.30.700.10">
    <property type="entry name" value="Glycoprotein, Type 4 Pilin"/>
    <property type="match status" value="1"/>
</dbReference>
<dbReference type="InterPro" id="IPR012902">
    <property type="entry name" value="N_methyl_site"/>
</dbReference>
<gene>
    <name evidence="2" type="ORF">SAMN02746041_00697</name>
</gene>
<dbReference type="Pfam" id="PF16732">
    <property type="entry name" value="ComP_DUS"/>
    <property type="match status" value="1"/>
</dbReference>
<dbReference type="PROSITE" id="PS00409">
    <property type="entry name" value="PROKAR_NTER_METHYL"/>
    <property type="match status" value="1"/>
</dbReference>
<evidence type="ECO:0000313" key="3">
    <source>
        <dbReference type="Proteomes" id="UP000192783"/>
    </source>
</evidence>
<evidence type="ECO:0000313" key="2">
    <source>
        <dbReference type="EMBL" id="SMC19513.1"/>
    </source>
</evidence>
<protein>
    <submittedName>
        <fullName evidence="2">Type IV pilus assembly protein PilE</fullName>
    </submittedName>
</protein>
<keyword evidence="3" id="KW-1185">Reference proteome</keyword>
<dbReference type="SUPFAM" id="SSF54523">
    <property type="entry name" value="Pili subunits"/>
    <property type="match status" value="1"/>
</dbReference>
<proteinExistence type="predicted"/>
<name>A0A1W1X6R7_9BACT</name>
<evidence type="ECO:0000256" key="1">
    <source>
        <dbReference type="SAM" id="Phobius"/>
    </source>
</evidence>
<organism evidence="2 3">
    <name type="scientific">Desulfacinum hydrothermale DSM 13146</name>
    <dbReference type="NCBI Taxonomy" id="1121390"/>
    <lineage>
        <taxon>Bacteria</taxon>
        <taxon>Pseudomonadati</taxon>
        <taxon>Thermodesulfobacteriota</taxon>
        <taxon>Syntrophobacteria</taxon>
        <taxon>Syntrophobacterales</taxon>
        <taxon>Syntrophobacteraceae</taxon>
        <taxon>Desulfacinum</taxon>
    </lineage>
</organism>
<dbReference type="InterPro" id="IPR031982">
    <property type="entry name" value="PilE-like"/>
</dbReference>
<sequence>MFKIPRGIEAKGFSLVELMVTVAIMAILAAVAVPAYINHVNRVKQSEAASYLMTARLEQEEFFADNNRYASTITCLPSFGGACGTQKVHLKYYTFFVENVSGNYYRMAATRKIFDYAATDKLIVSASTESPQVLNEEALGFSLFKLLFD</sequence>
<feature type="transmembrane region" description="Helical" evidence="1">
    <location>
        <begin position="12"/>
        <end position="37"/>
    </location>
</feature>
<dbReference type="AlphaFoldDB" id="A0A1W1X6R7"/>
<keyword evidence="1" id="KW-0812">Transmembrane</keyword>
<reference evidence="2 3" key="1">
    <citation type="submission" date="2017-04" db="EMBL/GenBank/DDBJ databases">
        <authorList>
            <person name="Afonso C.L."/>
            <person name="Miller P.J."/>
            <person name="Scott M.A."/>
            <person name="Spackman E."/>
            <person name="Goraichik I."/>
            <person name="Dimitrov K.M."/>
            <person name="Suarez D.L."/>
            <person name="Swayne D.E."/>
        </authorList>
    </citation>
    <scope>NUCLEOTIDE SEQUENCE [LARGE SCALE GENOMIC DNA]</scope>
    <source>
        <strain evidence="2 3">DSM 13146</strain>
    </source>
</reference>